<feature type="compositionally biased region" description="Basic and acidic residues" evidence="7">
    <location>
        <begin position="562"/>
        <end position="576"/>
    </location>
</feature>
<dbReference type="KEGG" id="ctp:CTRG_04158"/>
<dbReference type="VEuPathDB" id="FungiDB:CTRG_04158"/>
<evidence type="ECO:0000313" key="9">
    <source>
        <dbReference type="EMBL" id="EER32487.1"/>
    </source>
</evidence>
<keyword evidence="4" id="KW-0132">Cell division</keyword>
<feature type="compositionally biased region" description="Basic and acidic residues" evidence="7">
    <location>
        <begin position="667"/>
        <end position="678"/>
    </location>
</feature>
<dbReference type="GO" id="GO:0005881">
    <property type="term" value="C:cytoplasmic microtubule"/>
    <property type="evidence" value="ECO:0007669"/>
    <property type="project" value="TreeGrafter"/>
</dbReference>
<dbReference type="Proteomes" id="UP000002037">
    <property type="component" value="Unassembled WGS sequence"/>
</dbReference>
<feature type="region of interest" description="Disordered" evidence="7">
    <location>
        <begin position="538"/>
        <end position="704"/>
    </location>
</feature>
<comment type="similarity">
    <text evidence="2">Belongs to the CLASP family.</text>
</comment>
<feature type="compositionally biased region" description="Polar residues" evidence="7">
    <location>
        <begin position="1028"/>
        <end position="1042"/>
    </location>
</feature>
<dbReference type="InterPro" id="IPR024395">
    <property type="entry name" value="CLASP_N_dom"/>
</dbReference>
<evidence type="ECO:0000256" key="7">
    <source>
        <dbReference type="SAM" id="MobiDB-lite"/>
    </source>
</evidence>
<evidence type="ECO:0000256" key="5">
    <source>
        <dbReference type="ARBA" id="ARBA00022701"/>
    </source>
</evidence>
<dbReference type="Gene3D" id="1.25.10.10">
    <property type="entry name" value="Leucine-rich Repeat Variant"/>
    <property type="match status" value="2"/>
</dbReference>
<dbReference type="GO" id="GO:0051301">
    <property type="term" value="P:cell division"/>
    <property type="evidence" value="ECO:0007669"/>
    <property type="project" value="UniProtKB-KW"/>
</dbReference>
<feature type="compositionally biased region" description="Basic and acidic residues" evidence="7">
    <location>
        <begin position="609"/>
        <end position="619"/>
    </location>
</feature>
<evidence type="ECO:0000256" key="3">
    <source>
        <dbReference type="ARBA" id="ARBA00016012"/>
    </source>
</evidence>
<dbReference type="SMART" id="SM01349">
    <property type="entry name" value="TOG"/>
    <property type="match status" value="2"/>
</dbReference>
<dbReference type="InterPro" id="IPR016024">
    <property type="entry name" value="ARM-type_fold"/>
</dbReference>
<dbReference type="GO" id="GO:0005815">
    <property type="term" value="C:microtubule organizing center"/>
    <property type="evidence" value="ECO:0007669"/>
    <property type="project" value="TreeGrafter"/>
</dbReference>
<keyword evidence="6" id="KW-0131">Cell cycle</keyword>
<dbReference type="eggNOG" id="ENOG502QT5T">
    <property type="taxonomic scope" value="Eukaryota"/>
</dbReference>
<evidence type="ECO:0000313" key="10">
    <source>
        <dbReference type="Proteomes" id="UP000002037"/>
    </source>
</evidence>
<dbReference type="GO" id="GO:0090307">
    <property type="term" value="P:mitotic spindle assembly"/>
    <property type="evidence" value="ECO:0007669"/>
    <property type="project" value="TreeGrafter"/>
</dbReference>
<dbReference type="GO" id="GO:0005876">
    <property type="term" value="C:spindle microtubule"/>
    <property type="evidence" value="ECO:0007669"/>
    <property type="project" value="TreeGrafter"/>
</dbReference>
<name>C5MD57_CANTT</name>
<evidence type="ECO:0000256" key="4">
    <source>
        <dbReference type="ARBA" id="ARBA00022618"/>
    </source>
</evidence>
<dbReference type="Pfam" id="PF12348">
    <property type="entry name" value="CLASP_N"/>
    <property type="match status" value="1"/>
</dbReference>
<dbReference type="SUPFAM" id="SSF48371">
    <property type="entry name" value="ARM repeat"/>
    <property type="match status" value="1"/>
</dbReference>
<evidence type="ECO:0000256" key="2">
    <source>
        <dbReference type="ARBA" id="ARBA00009549"/>
    </source>
</evidence>
<evidence type="ECO:0000256" key="1">
    <source>
        <dbReference type="ARBA" id="ARBA00004186"/>
    </source>
</evidence>
<dbReference type="OrthoDB" id="46159at2759"/>
<dbReference type="PANTHER" id="PTHR21567:SF9">
    <property type="entry name" value="CLIP-ASSOCIATING PROTEIN"/>
    <property type="match status" value="1"/>
</dbReference>
<dbReference type="GO" id="GO:0060172">
    <property type="term" value="P:astral microtubule depolymerization"/>
    <property type="evidence" value="ECO:0007669"/>
    <property type="project" value="TreeGrafter"/>
</dbReference>
<feature type="region of interest" description="Disordered" evidence="7">
    <location>
        <begin position="994"/>
        <end position="1057"/>
    </location>
</feature>
<feature type="domain" description="TOG" evidence="8">
    <location>
        <begin position="7"/>
        <end position="231"/>
    </location>
</feature>
<feature type="region of interest" description="Disordered" evidence="7">
    <location>
        <begin position="1100"/>
        <end position="1122"/>
    </location>
</feature>
<dbReference type="GO" id="GO:0008017">
    <property type="term" value="F:microtubule binding"/>
    <property type="evidence" value="ECO:0007669"/>
    <property type="project" value="TreeGrafter"/>
</dbReference>
<dbReference type="GO" id="GO:1990023">
    <property type="term" value="C:mitotic spindle midzone"/>
    <property type="evidence" value="ECO:0007669"/>
    <property type="project" value="TreeGrafter"/>
</dbReference>
<evidence type="ECO:0000256" key="6">
    <source>
        <dbReference type="ARBA" id="ARBA00022776"/>
    </source>
</evidence>
<dbReference type="RefSeq" id="XP_002549861.1">
    <property type="nucleotide sequence ID" value="XM_002549815.1"/>
</dbReference>
<accession>C5MD57</accession>
<dbReference type="PANTHER" id="PTHR21567">
    <property type="entry name" value="CLASP"/>
    <property type="match status" value="1"/>
</dbReference>
<sequence length="1367" mass="154633">MSNSKHHLNNISPIEVFDIMSSSNVPDESKLAHIQNLKTHIKKDTIDLRNVDIYLQIICKGLEQSNPNISSISFNSLFYLIKRINVQDSSGAILERQSFLILPILINKLGGTSSSSSGGSISSAKKSLEDYWLSSAESVEEAISEISFTTTNVKITIESINWMTQVFKNISSKFNISKFIPKILKSLKQNSHNQDLFNAIQELFSAYSNRHPSANDELQRAIESYSFPSIVIERLLNKPINKEPISRSSETDVTMDTEVTNYPHSTLETTLTIPKDNSYEAELTEFLSKVNYKMDSSIKAIHIQDSHSLFSTFDIFAPSFEGKETESNWKIREKNIIQMRSIIRGNAPQDFQSELIQCLQNSNIGICKATSSLRTTLSSNGCQFLKECAIILKYSFEAVAENIFPTLIKLCASTKNIASTNANMAVCSLYANLPYTQRMVQRIVTASEERNHQPRSYSLIWLHIIFLRIRIDHRYIGNHELFFFEAANKVFMKLLKDANPNVRQVAKECYWCFTRVYPSEAEKLLKKLEPNIVRALERSQRESGGSGIGPIKSFTSRPSRPSIKEAIMEKNKELRQRRPPSRNSAETSAISRNPLPLPKPPRSKTPTSRLEKSLVRPAEKPQPPALRAASWTQPTQSSLLAAATTSTTSSSTAAAASTASAAVLRPKQRERSKTEVLKKSPIIDAKPTRVNGHRPSKSNSDIEMPVFDKGNDPMINFLGSDNTSLISEGVNLLKYAIIGGEIISNEVNGLLKNISERHVMLLKPLFNANDEVFKKSGKLLNPDDFLRVCTLIFPDLDVKTFDLIIATIELDSFYKASCNLLTCISDLPNIPGSHALVMQILNNKLEITKVILQGLSISLSKLPIADLSFEKVFQELTRLIISLKGTDNFQLLSQLFRQLYTIDSGKFGLLLEDVEIKQREEIATIVGIDNSRGKSSTVSFNKNIDDMTEVKRPTGGFNSPSKKPITNDFTMILAKRSELLHGSSDSMVRPKLSDINDSFARPNSKPLRGLSPLRPGTDQSDMLIDEFSNVSITEDGSKSSPMKNKDKNSSPSVNNDNLKHIMEKIDPFKSMSNKMRKISIFEDNKTKERNWSSLQYSRIQRSGAHGSTTGPATTTTATTTTHHHRQHVLNQFQLNKEDFERNCKNLSDVPNQSNVLKVTAILDNLNASDYEFREYFMNKGKVKLESSIWVFFEKIDISNQQSLLLNGLYLLKQLIRFNDSLNSFKLFQLLQRTCKDEELDSEMFFIWNELLFSINHENIVLEMEEILLKYLESNEKNLIISSLCLNYLSKLLIEDKNLNSVKLYRLDKILGGLFNEEEVMFRKSSVVCFSNLFKNDNLSNQTKETLNKLKSKYPISQQRLIEFYIKR</sequence>
<feature type="compositionally biased region" description="Polar residues" evidence="7">
    <location>
        <begin position="581"/>
        <end position="591"/>
    </location>
</feature>
<feature type="compositionally biased region" description="Low complexity" evidence="7">
    <location>
        <begin position="637"/>
        <end position="662"/>
    </location>
</feature>
<protein>
    <recommendedName>
        <fullName evidence="3">Protein STU1</fullName>
    </recommendedName>
</protein>
<feature type="compositionally biased region" description="Low complexity" evidence="7">
    <location>
        <begin position="1103"/>
        <end position="1120"/>
    </location>
</feature>
<comment type="subcellular location">
    <subcellularLocation>
        <location evidence="1">Cytoplasm</location>
        <location evidence="1">Cytoskeleton</location>
        <location evidence="1">Spindle</location>
    </subcellularLocation>
</comment>
<feature type="domain" description="TOG" evidence="8">
    <location>
        <begin position="305"/>
        <end position="545"/>
    </location>
</feature>
<keyword evidence="6" id="KW-0498">Mitosis</keyword>
<organism evidence="9 10">
    <name type="scientific">Candida tropicalis (strain ATCC MYA-3404 / T1)</name>
    <name type="common">Yeast</name>
    <dbReference type="NCBI Taxonomy" id="294747"/>
    <lineage>
        <taxon>Eukaryota</taxon>
        <taxon>Fungi</taxon>
        <taxon>Dikarya</taxon>
        <taxon>Ascomycota</taxon>
        <taxon>Saccharomycotina</taxon>
        <taxon>Pichiomycetes</taxon>
        <taxon>Debaryomycetaceae</taxon>
        <taxon>Candida/Lodderomyces clade</taxon>
        <taxon>Candida</taxon>
    </lineage>
</organism>
<keyword evidence="5" id="KW-0493">Microtubule</keyword>
<keyword evidence="10" id="KW-1185">Reference proteome</keyword>
<gene>
    <name evidence="9" type="ORF">CTRG_04158</name>
</gene>
<dbReference type="InterPro" id="IPR034085">
    <property type="entry name" value="TOG"/>
</dbReference>
<dbReference type="EMBL" id="GG692399">
    <property type="protein sequence ID" value="EER32487.1"/>
    <property type="molecule type" value="Genomic_DNA"/>
</dbReference>
<dbReference type="STRING" id="294747.C5MD57"/>
<proteinExistence type="inferred from homology"/>
<evidence type="ECO:0000259" key="8">
    <source>
        <dbReference type="SMART" id="SM01349"/>
    </source>
</evidence>
<dbReference type="GeneID" id="8299422"/>
<reference evidence="9 10" key="1">
    <citation type="journal article" date="2009" name="Nature">
        <title>Evolution of pathogenicity and sexual reproduction in eight Candida genomes.</title>
        <authorList>
            <person name="Butler G."/>
            <person name="Rasmussen M.D."/>
            <person name="Lin M.F."/>
            <person name="Santos M.A."/>
            <person name="Sakthikumar S."/>
            <person name="Munro C.A."/>
            <person name="Rheinbay E."/>
            <person name="Grabherr M."/>
            <person name="Forche A."/>
            <person name="Reedy J.L."/>
            <person name="Agrafioti I."/>
            <person name="Arnaud M.B."/>
            <person name="Bates S."/>
            <person name="Brown A.J."/>
            <person name="Brunke S."/>
            <person name="Costanzo M.C."/>
            <person name="Fitzpatrick D.A."/>
            <person name="de Groot P.W."/>
            <person name="Harris D."/>
            <person name="Hoyer L.L."/>
            <person name="Hube B."/>
            <person name="Klis F.M."/>
            <person name="Kodira C."/>
            <person name="Lennard N."/>
            <person name="Logue M.E."/>
            <person name="Martin R."/>
            <person name="Neiman A.M."/>
            <person name="Nikolaou E."/>
            <person name="Quail M.A."/>
            <person name="Quinn J."/>
            <person name="Santos M.C."/>
            <person name="Schmitzberger F.F."/>
            <person name="Sherlock G."/>
            <person name="Shah P."/>
            <person name="Silverstein K.A."/>
            <person name="Skrzypek M.S."/>
            <person name="Soll D."/>
            <person name="Staggs R."/>
            <person name="Stansfield I."/>
            <person name="Stumpf M.P."/>
            <person name="Sudbery P.E."/>
            <person name="Srikantha T."/>
            <person name="Zeng Q."/>
            <person name="Berman J."/>
            <person name="Berriman M."/>
            <person name="Heitman J."/>
            <person name="Gow N.A."/>
            <person name="Lorenz M.C."/>
            <person name="Birren B.W."/>
            <person name="Kellis M."/>
            <person name="Cuomo C.A."/>
        </authorList>
    </citation>
    <scope>NUCLEOTIDE SEQUENCE [LARGE SCALE GENOMIC DNA]</scope>
    <source>
        <strain evidence="10">ATCC MYA-3404 / T1</strain>
    </source>
</reference>
<dbReference type="InterPro" id="IPR011989">
    <property type="entry name" value="ARM-like"/>
</dbReference>
<dbReference type="HOGENOM" id="CLU_261691_0_0_1"/>